<gene>
    <name evidence="2" type="ORF">VITISV_006354</name>
</gene>
<name>A5C888_VITVI</name>
<accession>A5C888</accession>
<feature type="compositionally biased region" description="Basic and acidic residues" evidence="1">
    <location>
        <begin position="402"/>
        <end position="412"/>
    </location>
</feature>
<feature type="region of interest" description="Disordered" evidence="1">
    <location>
        <begin position="395"/>
        <end position="439"/>
    </location>
</feature>
<protein>
    <submittedName>
        <fullName evidence="2">Uncharacterized protein</fullName>
    </submittedName>
</protein>
<organism evidence="2">
    <name type="scientific">Vitis vinifera</name>
    <name type="common">Grape</name>
    <dbReference type="NCBI Taxonomy" id="29760"/>
    <lineage>
        <taxon>Eukaryota</taxon>
        <taxon>Viridiplantae</taxon>
        <taxon>Streptophyta</taxon>
        <taxon>Embryophyta</taxon>
        <taxon>Tracheophyta</taxon>
        <taxon>Spermatophyta</taxon>
        <taxon>Magnoliopsida</taxon>
        <taxon>eudicotyledons</taxon>
        <taxon>Gunneridae</taxon>
        <taxon>Pentapetalae</taxon>
        <taxon>rosids</taxon>
        <taxon>Vitales</taxon>
        <taxon>Vitaceae</taxon>
        <taxon>Viteae</taxon>
        <taxon>Vitis</taxon>
    </lineage>
</organism>
<evidence type="ECO:0000313" key="2">
    <source>
        <dbReference type="EMBL" id="CAN70987.1"/>
    </source>
</evidence>
<evidence type="ECO:0000256" key="1">
    <source>
        <dbReference type="SAM" id="MobiDB-lite"/>
    </source>
</evidence>
<reference evidence="2" key="1">
    <citation type="journal article" date="2007" name="PLoS ONE">
        <title>The first genome sequence of an elite grapevine cultivar (Pinot noir Vitis vinifera L.): coping with a highly heterozygous genome.</title>
        <authorList>
            <person name="Velasco R."/>
            <person name="Zharkikh A."/>
            <person name="Troggio M."/>
            <person name="Cartwright D.A."/>
            <person name="Cestaro A."/>
            <person name="Pruss D."/>
            <person name="Pindo M."/>
            <person name="FitzGerald L.M."/>
            <person name="Vezzulli S."/>
            <person name="Reid J."/>
            <person name="Malacarne G."/>
            <person name="Iliev D."/>
            <person name="Coppola G."/>
            <person name="Wardell B."/>
            <person name="Micheletti D."/>
            <person name="Macalma T."/>
            <person name="Facci M."/>
            <person name="Mitchell J.T."/>
            <person name="Perazzolli M."/>
            <person name="Eldredge G."/>
            <person name="Gatto P."/>
            <person name="Oyzerski R."/>
            <person name="Moretto M."/>
            <person name="Gutin N."/>
            <person name="Stefanini M."/>
            <person name="Chen Y."/>
            <person name="Segala C."/>
            <person name="Davenport C."/>
            <person name="Dematte L."/>
            <person name="Mraz A."/>
            <person name="Battilana J."/>
            <person name="Stormo K."/>
            <person name="Costa F."/>
            <person name="Tao Q."/>
            <person name="Si-Ammour A."/>
            <person name="Harkins T."/>
            <person name="Lackey A."/>
            <person name="Perbost C."/>
            <person name="Taillon B."/>
            <person name="Stella A."/>
            <person name="Solovyev V."/>
            <person name="Fawcett J.A."/>
            <person name="Sterck L."/>
            <person name="Vandepoele K."/>
            <person name="Grando S.M."/>
            <person name="Toppo S."/>
            <person name="Moser C."/>
            <person name="Lanchbury J."/>
            <person name="Bogden R."/>
            <person name="Skolnick M."/>
            <person name="Sgaramella V."/>
            <person name="Bhatnagar S.K."/>
            <person name="Fontana P."/>
            <person name="Gutin A."/>
            <person name="Van de Peer Y."/>
            <person name="Salamini F."/>
            <person name="Viola R."/>
        </authorList>
    </citation>
    <scope>NUCLEOTIDE SEQUENCE</scope>
</reference>
<dbReference type="AlphaFoldDB" id="A5C888"/>
<sequence length="570" mass="64408">MAPFDSRFDPRQRRHLIRAQLVSQLIRVQCFPLMGSNTKSLSLMHLAMAHTSHLALAIQGLRDFANIQKGLRNHFATTCYLRRAAKLASTLRFSASSASHISGNFRRESTTLCKKAAKFSQQKADFATLSKILPSAWSDRLAMAVTPSFQLRIAHRLKNWILDFLIFEMVAPPSFGMLELIHKLIKTCKLATKWLKPITKDLNELIGLNEYDYYSKDKFSYLSMRDRIELGKRQVQQSQWGSKYALNEDMSMKAKLASMARRIEEFELRNVHTEAQPQVMPTSFEYINHPNLTTQPQPQSSMSTSSLEQAILKISKVMEDFESSMNVRMEGVYNDLSLRIEKVQDSIEKLTNLDIARGKRKLSPQPHHNFQGTNAKRSRKVLKIDTLVGDCYDNSMDQPSIENHKVQDDKGLPEPFKASTSPGKRRETNSLGPNGKDANFVWDPGGIQHEVGMMLAKIEVMVKTKENRGESQKQSNSHHPISATVGHILITSQCSFHVYYISFQILGIQESIGSNGTGFGVETKKLWPFEDDYAKLNVNVVAAPHFATVGHVFGELSGAQIMHTISLFES</sequence>
<proteinExistence type="predicted"/>
<dbReference type="EMBL" id="AM485775">
    <property type="protein sequence ID" value="CAN70987.1"/>
    <property type="molecule type" value="Genomic_DNA"/>
</dbReference>